<dbReference type="SUPFAM" id="SSF55874">
    <property type="entry name" value="ATPase domain of HSP90 chaperone/DNA topoisomerase II/histidine kinase"/>
    <property type="match status" value="1"/>
</dbReference>
<dbReference type="SMART" id="SM00387">
    <property type="entry name" value="HATPase_c"/>
    <property type="match status" value="1"/>
</dbReference>
<keyword evidence="4 10" id="KW-0808">Transferase</keyword>
<keyword evidence="3" id="KW-0597">Phosphoprotein</keyword>
<reference evidence="10 11" key="1">
    <citation type="submission" date="2022-12" db="EMBL/GenBank/DDBJ databases">
        <title>Chitinophagaceae gen. sp. nov., a new member of the family Chitinophagaceae, isolated from soil in a chemical factory.</title>
        <authorList>
            <person name="Ke Z."/>
        </authorList>
    </citation>
    <scope>NUCLEOTIDE SEQUENCE [LARGE SCALE GENOMIC DNA]</scope>
    <source>
        <strain evidence="10 11">LY-5</strain>
    </source>
</reference>
<keyword evidence="7 8" id="KW-1133">Transmembrane helix</keyword>
<dbReference type="RefSeq" id="WP_407030902.1">
    <property type="nucleotide sequence ID" value="NZ_JAQGEF010000006.1"/>
</dbReference>
<dbReference type="GO" id="GO:0016301">
    <property type="term" value="F:kinase activity"/>
    <property type="evidence" value="ECO:0007669"/>
    <property type="project" value="UniProtKB-KW"/>
</dbReference>
<accession>A0ABT4UJQ4</accession>
<feature type="domain" description="Histidine kinase" evidence="9">
    <location>
        <begin position="240"/>
        <end position="456"/>
    </location>
</feature>
<proteinExistence type="predicted"/>
<organism evidence="10 11">
    <name type="scientific">Polluticaenibacter yanchengensis</name>
    <dbReference type="NCBI Taxonomy" id="3014562"/>
    <lineage>
        <taxon>Bacteria</taxon>
        <taxon>Pseudomonadati</taxon>
        <taxon>Bacteroidota</taxon>
        <taxon>Chitinophagia</taxon>
        <taxon>Chitinophagales</taxon>
        <taxon>Chitinophagaceae</taxon>
        <taxon>Polluticaenibacter</taxon>
    </lineage>
</organism>
<dbReference type="InterPro" id="IPR005467">
    <property type="entry name" value="His_kinase_dom"/>
</dbReference>
<dbReference type="Gene3D" id="3.30.565.10">
    <property type="entry name" value="Histidine kinase-like ATPase, C-terminal domain"/>
    <property type="match status" value="1"/>
</dbReference>
<dbReference type="InterPro" id="IPR003661">
    <property type="entry name" value="HisK_dim/P_dom"/>
</dbReference>
<evidence type="ECO:0000313" key="10">
    <source>
        <dbReference type="EMBL" id="MDA3614577.1"/>
    </source>
</evidence>
<dbReference type="Gene3D" id="6.10.340.10">
    <property type="match status" value="1"/>
</dbReference>
<keyword evidence="5 8" id="KW-0812">Transmembrane</keyword>
<feature type="transmembrane region" description="Helical" evidence="8">
    <location>
        <begin position="159"/>
        <end position="177"/>
    </location>
</feature>
<keyword evidence="6 10" id="KW-0418">Kinase</keyword>
<dbReference type="Pfam" id="PF02518">
    <property type="entry name" value="HATPase_c"/>
    <property type="match status" value="1"/>
</dbReference>
<dbReference type="EC" id="2.7.13.3" evidence="2"/>
<dbReference type="InterPro" id="IPR036890">
    <property type="entry name" value="HATPase_C_sf"/>
</dbReference>
<dbReference type="PROSITE" id="PS50109">
    <property type="entry name" value="HIS_KIN"/>
    <property type="match status" value="1"/>
</dbReference>
<evidence type="ECO:0000256" key="4">
    <source>
        <dbReference type="ARBA" id="ARBA00022679"/>
    </source>
</evidence>
<evidence type="ECO:0000256" key="2">
    <source>
        <dbReference type="ARBA" id="ARBA00012438"/>
    </source>
</evidence>
<dbReference type="CDD" id="cd00082">
    <property type="entry name" value="HisKA"/>
    <property type="match status" value="1"/>
</dbReference>
<comment type="catalytic activity">
    <reaction evidence="1">
        <text>ATP + protein L-histidine = ADP + protein N-phospho-L-histidine.</text>
        <dbReference type="EC" id="2.7.13.3"/>
    </reaction>
</comment>
<sequence>MKIRNKILIYFSCSIILLSAISLYVIYILFYENREEGFQQRQKAKVNQTIKLLTEYKEMSENLSDIMDKLSIHDFYDERMMIYDSQKDLVYSSLDDLKIYKLKEVLNELSPSTTWIETSEGGYDIIGMYVEVPGAHYYAVSKALDASGFSKLYFLRNTLLAIFSAIVLLVLAVSIFLSKKISKPITDLADHLSNLNFDEDNKEVIINTSTQEIKNLVDKFNALLNRTNESMLFQKHAIQHISHELKTPVAILVSELERISSSVQQDGLKSELDEQVKKTKSLGDIINVLLQISKIEAGQKIPMQTFRVDELLFDIIESLNVINPTFNFEIEYTNNDFDESCLLLHTNKQLMKQAFINLLNNSVAYSNDNKASIKIDCSSAYTLNIFISNSGTTIDKEEEKYLFNHFFRGENSRGKTGFGLGLVLTQRIIAFAKGNIQYQSTGNNVNTFLVSFPLKPSMS</sequence>
<gene>
    <name evidence="10" type="ORF">O3P16_07140</name>
</gene>
<evidence type="ECO:0000256" key="5">
    <source>
        <dbReference type="ARBA" id="ARBA00022692"/>
    </source>
</evidence>
<feature type="transmembrane region" description="Helical" evidence="8">
    <location>
        <begin position="7"/>
        <end position="30"/>
    </location>
</feature>
<evidence type="ECO:0000256" key="3">
    <source>
        <dbReference type="ARBA" id="ARBA00022553"/>
    </source>
</evidence>
<evidence type="ECO:0000256" key="7">
    <source>
        <dbReference type="ARBA" id="ARBA00022989"/>
    </source>
</evidence>
<dbReference type="PANTHER" id="PTHR45436:SF5">
    <property type="entry name" value="SENSOR HISTIDINE KINASE TRCS"/>
    <property type="match status" value="1"/>
</dbReference>
<protein>
    <recommendedName>
        <fullName evidence="2">histidine kinase</fullName>
        <ecNumber evidence="2">2.7.13.3</ecNumber>
    </recommendedName>
</protein>
<dbReference type="InterPro" id="IPR050428">
    <property type="entry name" value="TCS_sensor_his_kinase"/>
</dbReference>
<name>A0ABT4UJQ4_9BACT</name>
<evidence type="ECO:0000256" key="1">
    <source>
        <dbReference type="ARBA" id="ARBA00000085"/>
    </source>
</evidence>
<dbReference type="InterPro" id="IPR003594">
    <property type="entry name" value="HATPase_dom"/>
</dbReference>
<dbReference type="EMBL" id="JAQGEF010000006">
    <property type="protein sequence ID" value="MDA3614577.1"/>
    <property type="molecule type" value="Genomic_DNA"/>
</dbReference>
<comment type="caution">
    <text evidence="10">The sequence shown here is derived from an EMBL/GenBank/DDBJ whole genome shotgun (WGS) entry which is preliminary data.</text>
</comment>
<evidence type="ECO:0000313" key="11">
    <source>
        <dbReference type="Proteomes" id="UP001210231"/>
    </source>
</evidence>
<dbReference type="Proteomes" id="UP001210231">
    <property type="component" value="Unassembled WGS sequence"/>
</dbReference>
<evidence type="ECO:0000256" key="6">
    <source>
        <dbReference type="ARBA" id="ARBA00022777"/>
    </source>
</evidence>
<evidence type="ECO:0000256" key="8">
    <source>
        <dbReference type="SAM" id="Phobius"/>
    </source>
</evidence>
<dbReference type="Pfam" id="PF00512">
    <property type="entry name" value="HisKA"/>
    <property type="match status" value="1"/>
</dbReference>
<dbReference type="SMART" id="SM00388">
    <property type="entry name" value="HisKA"/>
    <property type="match status" value="1"/>
</dbReference>
<dbReference type="Gene3D" id="1.10.287.130">
    <property type="match status" value="1"/>
</dbReference>
<dbReference type="PANTHER" id="PTHR45436">
    <property type="entry name" value="SENSOR HISTIDINE KINASE YKOH"/>
    <property type="match status" value="1"/>
</dbReference>
<keyword evidence="8" id="KW-0472">Membrane</keyword>
<keyword evidence="11" id="KW-1185">Reference proteome</keyword>
<dbReference type="InterPro" id="IPR036097">
    <property type="entry name" value="HisK_dim/P_sf"/>
</dbReference>
<dbReference type="SUPFAM" id="SSF47384">
    <property type="entry name" value="Homodimeric domain of signal transducing histidine kinase"/>
    <property type="match status" value="1"/>
</dbReference>
<evidence type="ECO:0000259" key="9">
    <source>
        <dbReference type="PROSITE" id="PS50109"/>
    </source>
</evidence>